<organism evidence="6 7">
    <name type="scientific">Nonomuraea harbinensis</name>
    <dbReference type="NCBI Taxonomy" id="1286938"/>
    <lineage>
        <taxon>Bacteria</taxon>
        <taxon>Bacillati</taxon>
        <taxon>Actinomycetota</taxon>
        <taxon>Actinomycetes</taxon>
        <taxon>Streptosporangiales</taxon>
        <taxon>Streptosporangiaceae</taxon>
        <taxon>Nonomuraea</taxon>
    </lineage>
</organism>
<evidence type="ECO:0000256" key="1">
    <source>
        <dbReference type="ARBA" id="ARBA00022630"/>
    </source>
</evidence>
<name>A0ABW1BY66_9ACTN</name>
<dbReference type="EMBL" id="JBHSNW010000011">
    <property type="protein sequence ID" value="MFC5817997.1"/>
    <property type="molecule type" value="Genomic_DNA"/>
</dbReference>
<evidence type="ECO:0000313" key="6">
    <source>
        <dbReference type="EMBL" id="MFC5817997.1"/>
    </source>
</evidence>
<dbReference type="Gene3D" id="3.20.20.30">
    <property type="entry name" value="Luciferase-like domain"/>
    <property type="match status" value="1"/>
</dbReference>
<evidence type="ECO:0000313" key="7">
    <source>
        <dbReference type="Proteomes" id="UP001596096"/>
    </source>
</evidence>
<sequence>MKGRPARHGRRPDELLVLPEISPIIGSTEREALRLEKELEDLVIPAYGLTQVSPMTGTELTEDDLDGPLPDVPAGTEGARSRRRLVVDLARRERLTVRGLLLRRPRGARAAVQRAVPARVRGAHAALHYGLDRPASRYTARQEALA</sequence>
<dbReference type="PANTHER" id="PTHR30011:SF16">
    <property type="entry name" value="C2H2 FINGER DOMAIN TRANSCRIPTION FACTOR (EUROFUNG)-RELATED"/>
    <property type="match status" value="1"/>
</dbReference>
<keyword evidence="1" id="KW-0285">Flavoprotein</keyword>
<accession>A0ABW1BY66</accession>
<evidence type="ECO:0000256" key="5">
    <source>
        <dbReference type="SAM" id="MobiDB-lite"/>
    </source>
</evidence>
<keyword evidence="2" id="KW-0288">FMN</keyword>
<keyword evidence="7" id="KW-1185">Reference proteome</keyword>
<dbReference type="RefSeq" id="WP_372452468.1">
    <property type="nucleotide sequence ID" value="NZ_JAHKRN010000026.1"/>
</dbReference>
<protein>
    <submittedName>
        <fullName evidence="6">Uncharacterized protein</fullName>
    </submittedName>
</protein>
<keyword evidence="3" id="KW-0560">Oxidoreductase</keyword>
<keyword evidence="4" id="KW-0503">Monooxygenase</keyword>
<feature type="region of interest" description="Disordered" evidence="5">
    <location>
        <begin position="54"/>
        <end position="78"/>
    </location>
</feature>
<proteinExistence type="predicted"/>
<dbReference type="PANTHER" id="PTHR30011">
    <property type="entry name" value="ALKANESULFONATE MONOOXYGENASE-RELATED"/>
    <property type="match status" value="1"/>
</dbReference>
<gene>
    <name evidence="6" type="ORF">ACFPUY_23085</name>
</gene>
<evidence type="ECO:0000256" key="2">
    <source>
        <dbReference type="ARBA" id="ARBA00022643"/>
    </source>
</evidence>
<dbReference type="SUPFAM" id="SSF51679">
    <property type="entry name" value="Bacterial luciferase-like"/>
    <property type="match status" value="1"/>
</dbReference>
<evidence type="ECO:0000256" key="3">
    <source>
        <dbReference type="ARBA" id="ARBA00023002"/>
    </source>
</evidence>
<dbReference type="InterPro" id="IPR051260">
    <property type="entry name" value="Diverse_substr_monoxygenases"/>
</dbReference>
<evidence type="ECO:0000256" key="4">
    <source>
        <dbReference type="ARBA" id="ARBA00023033"/>
    </source>
</evidence>
<reference evidence="7" key="1">
    <citation type="journal article" date="2019" name="Int. J. Syst. Evol. Microbiol.">
        <title>The Global Catalogue of Microorganisms (GCM) 10K type strain sequencing project: providing services to taxonomists for standard genome sequencing and annotation.</title>
        <authorList>
            <consortium name="The Broad Institute Genomics Platform"/>
            <consortium name="The Broad Institute Genome Sequencing Center for Infectious Disease"/>
            <person name="Wu L."/>
            <person name="Ma J."/>
        </authorList>
    </citation>
    <scope>NUCLEOTIDE SEQUENCE [LARGE SCALE GENOMIC DNA]</scope>
    <source>
        <strain evidence="7">CGMCC 4.7106</strain>
    </source>
</reference>
<dbReference type="Proteomes" id="UP001596096">
    <property type="component" value="Unassembled WGS sequence"/>
</dbReference>
<dbReference type="InterPro" id="IPR036661">
    <property type="entry name" value="Luciferase-like_sf"/>
</dbReference>
<comment type="caution">
    <text evidence="6">The sequence shown here is derived from an EMBL/GenBank/DDBJ whole genome shotgun (WGS) entry which is preliminary data.</text>
</comment>